<feature type="coiled-coil region" evidence="8">
    <location>
        <begin position="174"/>
        <end position="211"/>
    </location>
</feature>
<comment type="subcellular location">
    <subcellularLocation>
        <location evidence="1 7">Bacterial flagellum</location>
    </subcellularLocation>
    <subcellularLocation>
        <location evidence="2 7">Secreted</location>
    </subcellularLocation>
</comment>
<evidence type="ECO:0000256" key="5">
    <source>
        <dbReference type="ARBA" id="ARBA00022525"/>
    </source>
</evidence>
<organism evidence="12 13">
    <name type="scientific">Thermanaerosceptrum fracticalcis</name>
    <dbReference type="NCBI Taxonomy" id="1712410"/>
    <lineage>
        <taxon>Bacteria</taxon>
        <taxon>Bacillati</taxon>
        <taxon>Bacillota</taxon>
        <taxon>Clostridia</taxon>
        <taxon>Eubacteriales</taxon>
        <taxon>Peptococcaceae</taxon>
        <taxon>Thermanaerosceptrum</taxon>
    </lineage>
</organism>
<proteinExistence type="inferred from homology"/>
<dbReference type="InterPro" id="IPR010930">
    <property type="entry name" value="Flg_bb/hook_C_dom"/>
</dbReference>
<dbReference type="InterPro" id="IPR001444">
    <property type="entry name" value="Flag_bb_rod_N"/>
</dbReference>
<evidence type="ECO:0000256" key="6">
    <source>
        <dbReference type="ARBA" id="ARBA00023143"/>
    </source>
</evidence>
<evidence type="ECO:0000256" key="4">
    <source>
        <dbReference type="ARBA" id="ARBA00016244"/>
    </source>
</evidence>
<dbReference type="KEGG" id="tfr:BR63_11685"/>
<sequence>MRSTFFGINIGYKALQAQQRALDVTSHNIANANTQGYTRQDVIMSASQPIKVLQGYVGTGVDIVEFRRIRDGFLDNQIRTENKALGEWEVRSDILSKLEVVFNEPSEEAGLRSVMDQYWEAWQQLTKNPESSAVRANVVQRGITLVDTFNHMDRLFHELQVDINKSISIRADEVNSIGRQVRDLNEQIIKAEAAGQKANDLRDKRDLLVEQLSKIVDVDVVEDEFGAVNVSVGGYTLVSRGYLAELRFTDDDINPTNAKLEWVDPMSGNVLGPARVKSGMLKGFIDMRDEVIGGSNGYISKIGELAAGIAQEVNTLHRQGRDLNGDLGEEFFVTKDPLNPTFSAGNIAVNQNIVNDTNKIAASKNNLPDPVIEGDNTNALAIAQLKNKKTMNGGVASFDDFYRSAVGKLGVQSQEAERMVNNQSLLVDQLQNKREGISGVSLDEEMTNMIKFQHAYSAAARIINTMDEMLEVIVNRLGMVGR</sequence>
<dbReference type="Pfam" id="PF06429">
    <property type="entry name" value="Flg_bbr_C"/>
    <property type="match status" value="1"/>
</dbReference>
<keyword evidence="12" id="KW-0282">Flagellum</keyword>
<dbReference type="SUPFAM" id="SSF64518">
    <property type="entry name" value="Phase 1 flagellin"/>
    <property type="match status" value="1"/>
</dbReference>
<dbReference type="RefSeq" id="WP_034420354.1">
    <property type="nucleotide sequence ID" value="NZ_CP045798.1"/>
</dbReference>
<dbReference type="GO" id="GO:0044780">
    <property type="term" value="P:bacterial-type flagellum assembly"/>
    <property type="evidence" value="ECO:0007669"/>
    <property type="project" value="InterPro"/>
</dbReference>
<dbReference type="EMBL" id="CP045798">
    <property type="protein sequence ID" value="QNB46912.1"/>
    <property type="molecule type" value="Genomic_DNA"/>
</dbReference>
<evidence type="ECO:0000259" key="11">
    <source>
        <dbReference type="Pfam" id="PF22638"/>
    </source>
</evidence>
<keyword evidence="5 7" id="KW-0964">Secreted</keyword>
<protein>
    <recommendedName>
        <fullName evidence="4 7">Flagellar hook-associated protein 1</fullName>
        <shortName evidence="7">HAP1</shortName>
    </recommendedName>
</protein>
<evidence type="ECO:0000256" key="1">
    <source>
        <dbReference type="ARBA" id="ARBA00004365"/>
    </source>
</evidence>
<dbReference type="Pfam" id="PF00460">
    <property type="entry name" value="Flg_bb_rod"/>
    <property type="match status" value="1"/>
</dbReference>
<dbReference type="AlphaFoldDB" id="A0A7G6E4A8"/>
<comment type="similarity">
    <text evidence="3 7">Belongs to the flagella basal body rod proteins family.</text>
</comment>
<keyword evidence="13" id="KW-1185">Reference proteome</keyword>
<dbReference type="GO" id="GO:0005198">
    <property type="term" value="F:structural molecule activity"/>
    <property type="evidence" value="ECO:0007669"/>
    <property type="project" value="UniProtKB-UniRule"/>
</dbReference>
<evidence type="ECO:0000256" key="7">
    <source>
        <dbReference type="RuleBase" id="RU362065"/>
    </source>
</evidence>
<evidence type="ECO:0000256" key="2">
    <source>
        <dbReference type="ARBA" id="ARBA00004613"/>
    </source>
</evidence>
<evidence type="ECO:0000259" key="10">
    <source>
        <dbReference type="Pfam" id="PF06429"/>
    </source>
</evidence>
<evidence type="ECO:0000256" key="8">
    <source>
        <dbReference type="SAM" id="Coils"/>
    </source>
</evidence>
<dbReference type="OrthoDB" id="9802553at2"/>
<dbReference type="PRINTS" id="PR01005">
    <property type="entry name" value="FLGHOOKAP1"/>
</dbReference>
<keyword evidence="6 7" id="KW-0975">Bacterial flagellum</keyword>
<evidence type="ECO:0000313" key="13">
    <source>
        <dbReference type="Proteomes" id="UP000515847"/>
    </source>
</evidence>
<dbReference type="PANTHER" id="PTHR30033:SF1">
    <property type="entry name" value="FLAGELLAR HOOK-ASSOCIATED PROTEIN 1"/>
    <property type="match status" value="1"/>
</dbReference>
<evidence type="ECO:0000313" key="12">
    <source>
        <dbReference type="EMBL" id="QNB46912.1"/>
    </source>
</evidence>
<dbReference type="InterPro" id="IPR053927">
    <property type="entry name" value="FlgK_helical"/>
</dbReference>
<evidence type="ECO:0000256" key="3">
    <source>
        <dbReference type="ARBA" id="ARBA00009677"/>
    </source>
</evidence>
<dbReference type="InterPro" id="IPR002371">
    <property type="entry name" value="FlgK"/>
</dbReference>
<dbReference type="GO" id="GO:0005576">
    <property type="term" value="C:extracellular region"/>
    <property type="evidence" value="ECO:0007669"/>
    <property type="project" value="UniProtKB-SubCell"/>
</dbReference>
<name>A0A7G6E4A8_THEFR</name>
<reference evidence="12 13" key="1">
    <citation type="journal article" date="2019" name="Front. Microbiol.">
        <title>Thermoanaerosceptrum fracticalcis gen. nov. sp. nov., a Novel Fumarate-Fermenting Microorganism From a Deep Fractured Carbonate Aquifer of the US Great Basin.</title>
        <authorList>
            <person name="Hamilton-Brehm S.D."/>
            <person name="Stewart L.E."/>
            <person name="Zavarin M."/>
            <person name="Caldwell M."/>
            <person name="Lawson P.A."/>
            <person name="Onstott T.C."/>
            <person name="Grzymski J."/>
            <person name="Neveux I."/>
            <person name="Lollar B.S."/>
            <person name="Russell C.E."/>
            <person name="Moser D.P."/>
        </authorList>
    </citation>
    <scope>NUCLEOTIDE SEQUENCE [LARGE SCALE GENOMIC DNA]</scope>
    <source>
        <strain evidence="12 13">DRI-13</strain>
    </source>
</reference>
<dbReference type="GO" id="GO:0009424">
    <property type="term" value="C:bacterial-type flagellum hook"/>
    <property type="evidence" value="ECO:0007669"/>
    <property type="project" value="UniProtKB-UniRule"/>
</dbReference>
<feature type="domain" description="Flagellar hook-associated protein FlgK helical" evidence="11">
    <location>
        <begin position="95"/>
        <end position="332"/>
    </location>
</feature>
<keyword evidence="12" id="KW-0969">Cilium</keyword>
<gene>
    <name evidence="7 12" type="primary">flgK</name>
    <name evidence="12" type="ORF">BR63_11685</name>
</gene>
<keyword evidence="8" id="KW-0175">Coiled coil</keyword>
<dbReference type="Proteomes" id="UP000515847">
    <property type="component" value="Chromosome"/>
</dbReference>
<accession>A0A7G6E4A8</accession>
<evidence type="ECO:0000259" key="9">
    <source>
        <dbReference type="Pfam" id="PF00460"/>
    </source>
</evidence>
<feature type="domain" description="Flagellar basal body rod protein N-terminal" evidence="9">
    <location>
        <begin position="8"/>
        <end position="38"/>
    </location>
</feature>
<dbReference type="Pfam" id="PF22638">
    <property type="entry name" value="FlgK_D1"/>
    <property type="match status" value="1"/>
</dbReference>
<dbReference type="PANTHER" id="PTHR30033">
    <property type="entry name" value="FLAGELLAR HOOK-ASSOCIATED PROTEIN 1"/>
    <property type="match status" value="1"/>
</dbReference>
<dbReference type="NCBIfam" id="TIGR02492">
    <property type="entry name" value="flgK_ends"/>
    <property type="match status" value="1"/>
</dbReference>
<keyword evidence="12" id="KW-0966">Cell projection</keyword>
<feature type="domain" description="Flagellar basal-body/hook protein C-terminal" evidence="10">
    <location>
        <begin position="438"/>
        <end position="475"/>
    </location>
</feature>